<evidence type="ECO:0000313" key="2">
    <source>
        <dbReference type="EMBL" id="GGN28998.1"/>
    </source>
</evidence>
<organism evidence="2 3">
    <name type="scientific">Lentzea pudingi</name>
    <dbReference type="NCBI Taxonomy" id="1789439"/>
    <lineage>
        <taxon>Bacteria</taxon>
        <taxon>Bacillati</taxon>
        <taxon>Actinomycetota</taxon>
        <taxon>Actinomycetes</taxon>
        <taxon>Pseudonocardiales</taxon>
        <taxon>Pseudonocardiaceae</taxon>
        <taxon>Lentzea</taxon>
    </lineage>
</organism>
<name>A0ABQ2IVN9_9PSEU</name>
<dbReference type="EMBL" id="BMNC01000029">
    <property type="protein sequence ID" value="GGN28998.1"/>
    <property type="molecule type" value="Genomic_DNA"/>
</dbReference>
<accession>A0ABQ2IVN9</accession>
<gene>
    <name evidence="2" type="ORF">GCM10011609_85690</name>
</gene>
<evidence type="ECO:0000256" key="1">
    <source>
        <dbReference type="SAM" id="MobiDB-lite"/>
    </source>
</evidence>
<comment type="caution">
    <text evidence="2">The sequence shown here is derived from an EMBL/GenBank/DDBJ whole genome shotgun (WGS) entry which is preliminary data.</text>
</comment>
<dbReference type="Proteomes" id="UP000597656">
    <property type="component" value="Unassembled WGS sequence"/>
</dbReference>
<proteinExistence type="predicted"/>
<sequence>MKISPEPGARSPEPGARSPEPGARSPEPGARSPEPGARSPEPGTRNPEPGTVRVPIGSDASRWITVGFDRTVLVVVRTVTTATRLLDVLDLLCEDARVQIVFTFEQSSAFTTGVTGFIDAIGGLLLPWDQAVRHRFDIAICASENGALHQLQAPLILLPHGAGHNKFSKSSNNISGYNPQQLIHHGTVVPQVIVLSHGEQLDQLAASCSEAVPHAVVAGDICFERLRSSTPHRARYRKALGLGDSQRLVVVSSTWGTRSAFGRDHELVQRLLTALPRDEYRVALVLHPSIWFGHSPYAVRGWLRSALDAGLLLVPPHEGWRATLVAADLLISDHGSISLYGAAVGVAVLLAAFDHDEVVPGTPMAALADKAVALDAHSDLRSQIDTAMAAHDQQALELVASRVFGRAGAGAGFLRSLLYDVMALPEPAGPATARPVDEPSAEERRMQAHLVSTTLIDDHTVELERFPATLPSASAPGRDQHIAVEDDVFDTALADSAAVVLARDAPADVLSWARQVLADRPAARVVAAKNLIVLRRDGRVLQMTAEPAAEPADDLAVAASAVCALTARRPEFAGGMMTIKLGGRTLQVRLTEFTDRGSPVSR</sequence>
<feature type="region of interest" description="Disordered" evidence="1">
    <location>
        <begin position="1"/>
        <end position="55"/>
    </location>
</feature>
<evidence type="ECO:0000313" key="3">
    <source>
        <dbReference type="Proteomes" id="UP000597656"/>
    </source>
</evidence>
<evidence type="ECO:0008006" key="4">
    <source>
        <dbReference type="Google" id="ProtNLM"/>
    </source>
</evidence>
<reference evidence="3" key="1">
    <citation type="journal article" date="2019" name="Int. J. Syst. Evol. Microbiol.">
        <title>The Global Catalogue of Microorganisms (GCM) 10K type strain sequencing project: providing services to taxonomists for standard genome sequencing and annotation.</title>
        <authorList>
            <consortium name="The Broad Institute Genomics Platform"/>
            <consortium name="The Broad Institute Genome Sequencing Center for Infectious Disease"/>
            <person name="Wu L."/>
            <person name="Ma J."/>
        </authorList>
    </citation>
    <scope>NUCLEOTIDE SEQUENCE [LARGE SCALE GENOMIC DNA]</scope>
    <source>
        <strain evidence="3">CGMCC 4.7319</strain>
    </source>
</reference>
<protein>
    <recommendedName>
        <fullName evidence="4">CDP-Glycerol:Poly(Glycerophosphate) glycerophosphotransferase</fullName>
    </recommendedName>
</protein>
<dbReference type="Gene3D" id="3.40.50.12580">
    <property type="match status" value="1"/>
</dbReference>
<keyword evidence="3" id="KW-1185">Reference proteome</keyword>
<dbReference type="InterPro" id="IPR043148">
    <property type="entry name" value="TagF_C"/>
</dbReference>